<keyword evidence="3" id="KW-1185">Reference proteome</keyword>
<name>A0A7T8GN54_CALRO</name>
<dbReference type="EMBL" id="CP045906">
    <property type="protein sequence ID" value="QQP34593.1"/>
    <property type="molecule type" value="Genomic_DNA"/>
</dbReference>
<evidence type="ECO:0000313" key="2">
    <source>
        <dbReference type="EMBL" id="QQP34593.1"/>
    </source>
</evidence>
<evidence type="ECO:0000313" key="3">
    <source>
        <dbReference type="Proteomes" id="UP000595437"/>
    </source>
</evidence>
<reference evidence="3" key="1">
    <citation type="submission" date="2021-01" db="EMBL/GenBank/DDBJ databases">
        <title>Caligus Genome Assembly.</title>
        <authorList>
            <person name="Gallardo-Escarate C."/>
        </authorList>
    </citation>
    <scope>NUCLEOTIDE SEQUENCE [LARGE SCALE GENOMIC DNA]</scope>
</reference>
<gene>
    <name evidence="2" type="ORF">FKW44_022532</name>
</gene>
<evidence type="ECO:0000256" key="1">
    <source>
        <dbReference type="SAM" id="MobiDB-lite"/>
    </source>
</evidence>
<feature type="region of interest" description="Disordered" evidence="1">
    <location>
        <begin position="1"/>
        <end position="21"/>
    </location>
</feature>
<organism evidence="2 3">
    <name type="scientific">Caligus rogercresseyi</name>
    <name type="common">Sea louse</name>
    <dbReference type="NCBI Taxonomy" id="217165"/>
    <lineage>
        <taxon>Eukaryota</taxon>
        <taxon>Metazoa</taxon>
        <taxon>Ecdysozoa</taxon>
        <taxon>Arthropoda</taxon>
        <taxon>Crustacea</taxon>
        <taxon>Multicrustacea</taxon>
        <taxon>Hexanauplia</taxon>
        <taxon>Copepoda</taxon>
        <taxon>Siphonostomatoida</taxon>
        <taxon>Caligidae</taxon>
        <taxon>Caligus</taxon>
    </lineage>
</organism>
<accession>A0A7T8GN54</accession>
<feature type="compositionally biased region" description="Basic residues" evidence="1">
    <location>
        <begin position="85"/>
        <end position="97"/>
    </location>
</feature>
<proteinExistence type="predicted"/>
<sequence>MEHPFIRCGPPGVPGAGDGLLGQGLVAPQSPDANTLDYVFWPHIDSKACKFRSPNITALKTPSTRMGRHGRELHGQGFQEAPHGHCGRQRRVHRMKI</sequence>
<protein>
    <submittedName>
        <fullName evidence="2">Uncharacterized protein</fullName>
    </submittedName>
</protein>
<dbReference type="Proteomes" id="UP000595437">
    <property type="component" value="Chromosome 17"/>
</dbReference>
<dbReference type="AlphaFoldDB" id="A0A7T8GN54"/>
<feature type="region of interest" description="Disordered" evidence="1">
    <location>
        <begin position="60"/>
        <end position="97"/>
    </location>
</feature>